<accession>A0A926F5U6</accession>
<dbReference type="RefSeq" id="WP_262431807.1">
    <property type="nucleotide sequence ID" value="NZ_JACRTE010000004.1"/>
</dbReference>
<evidence type="ECO:0000313" key="1">
    <source>
        <dbReference type="EMBL" id="MBC8596313.1"/>
    </source>
</evidence>
<keyword evidence="2" id="KW-1185">Reference proteome</keyword>
<gene>
    <name evidence="1" type="ORF">H8706_05450</name>
</gene>
<dbReference type="InterPro" id="IPR026989">
    <property type="entry name" value="TnpV"/>
</dbReference>
<dbReference type="AlphaFoldDB" id="A0A926F5U6"/>
<name>A0A926F5U6_9FIRM</name>
<sequence length="125" mass="14801">MKERFIENGIEYVKCGDYYLPNFELPQNQYEIGKYSRMRLQFLKTSKPCRYSTLLMTGKLNEHLHEVDVQAEKILEQFIKSAEQTAPDKATHQMEWVGYMNNAKSCAEEVILERVVYAESRNFMF</sequence>
<proteinExistence type="predicted"/>
<dbReference type="Pfam" id="PF14198">
    <property type="entry name" value="TnpV"/>
    <property type="match status" value="1"/>
</dbReference>
<evidence type="ECO:0000313" key="2">
    <source>
        <dbReference type="Proteomes" id="UP000647416"/>
    </source>
</evidence>
<dbReference type="Proteomes" id="UP000647416">
    <property type="component" value="Unassembled WGS sequence"/>
</dbReference>
<comment type="caution">
    <text evidence="1">The sequence shown here is derived from an EMBL/GenBank/DDBJ whole genome shotgun (WGS) entry which is preliminary data.</text>
</comment>
<organism evidence="1 2">
    <name type="scientific">Qingrenia yutianensis</name>
    <dbReference type="NCBI Taxonomy" id="2763676"/>
    <lineage>
        <taxon>Bacteria</taxon>
        <taxon>Bacillati</taxon>
        <taxon>Bacillota</taxon>
        <taxon>Clostridia</taxon>
        <taxon>Eubacteriales</taxon>
        <taxon>Oscillospiraceae</taxon>
        <taxon>Qingrenia</taxon>
    </lineage>
</organism>
<reference evidence="1" key="1">
    <citation type="submission" date="2020-08" db="EMBL/GenBank/DDBJ databases">
        <title>Genome public.</title>
        <authorList>
            <person name="Liu C."/>
            <person name="Sun Q."/>
        </authorList>
    </citation>
    <scope>NUCLEOTIDE SEQUENCE</scope>
    <source>
        <strain evidence="1">NSJ-50</strain>
    </source>
</reference>
<protein>
    <submittedName>
        <fullName evidence="1">TnpV protein</fullName>
    </submittedName>
</protein>
<dbReference type="EMBL" id="JACRTE010000004">
    <property type="protein sequence ID" value="MBC8596313.1"/>
    <property type="molecule type" value="Genomic_DNA"/>
</dbReference>